<dbReference type="Proteomes" id="UP001457282">
    <property type="component" value="Unassembled WGS sequence"/>
</dbReference>
<dbReference type="InterPro" id="IPR051304">
    <property type="entry name" value="SCF_F-box_domain"/>
</dbReference>
<dbReference type="EMBL" id="JBEDUW010000006">
    <property type="protein sequence ID" value="KAK9919441.1"/>
    <property type="molecule type" value="Genomic_DNA"/>
</dbReference>
<dbReference type="PANTHER" id="PTHR47123:SF15">
    <property type="entry name" value="F-BOX PROTEIN SKIP23"/>
    <property type="match status" value="1"/>
</dbReference>
<evidence type="ECO:0000313" key="3">
    <source>
        <dbReference type="Proteomes" id="UP001457282"/>
    </source>
</evidence>
<reference evidence="2 3" key="1">
    <citation type="journal article" date="2023" name="G3 (Bethesda)">
        <title>A chromosome-length genome assembly and annotation of blackberry (Rubus argutus, cv. 'Hillquist').</title>
        <authorList>
            <person name="Bruna T."/>
            <person name="Aryal R."/>
            <person name="Dudchenko O."/>
            <person name="Sargent D.J."/>
            <person name="Mead D."/>
            <person name="Buti M."/>
            <person name="Cavallini A."/>
            <person name="Hytonen T."/>
            <person name="Andres J."/>
            <person name="Pham M."/>
            <person name="Weisz D."/>
            <person name="Mascagni F."/>
            <person name="Usai G."/>
            <person name="Natali L."/>
            <person name="Bassil N."/>
            <person name="Fernandez G.E."/>
            <person name="Lomsadze A."/>
            <person name="Armour M."/>
            <person name="Olukolu B."/>
            <person name="Poorten T."/>
            <person name="Britton C."/>
            <person name="Davik J."/>
            <person name="Ashrafi H."/>
            <person name="Aiden E.L."/>
            <person name="Borodovsky M."/>
            <person name="Worthington M."/>
        </authorList>
    </citation>
    <scope>NUCLEOTIDE SEQUENCE [LARGE SCALE GENOMIC DNA]</scope>
    <source>
        <strain evidence="2">PI 553951</strain>
    </source>
</reference>
<dbReference type="InterPro" id="IPR014729">
    <property type="entry name" value="Rossmann-like_a/b/a_fold"/>
</dbReference>
<dbReference type="PANTHER" id="PTHR47123">
    <property type="entry name" value="F-BOX PROTEIN SKIP23"/>
    <property type="match status" value="1"/>
</dbReference>
<dbReference type="InterPro" id="IPR005174">
    <property type="entry name" value="KIB1-4_b-propeller"/>
</dbReference>
<protein>
    <recommendedName>
        <fullName evidence="1">KIB1-4 beta-propeller domain-containing protein</fullName>
    </recommendedName>
</protein>
<sequence>MKVVALVSGGKDSCYAMMKCIQYGHQESEEKSTNLAPSSFFITWFWLEILDFCNTRDGKDLLMVERCCNWEDLDNLQRRFASEFKVFRFNFDKGEWIEKKTLGDDVAVFIGENLSVSVVASNFPGCKRNCIFYNHDFDFMNWNDELHDCGVYDMETKSISKPYSEHVMTLLGMTNQSPIWFTPTFQL</sequence>
<proteinExistence type="predicted"/>
<dbReference type="Pfam" id="PF03478">
    <property type="entry name" value="Beta-prop_KIB1-4"/>
    <property type="match status" value="1"/>
</dbReference>
<dbReference type="AlphaFoldDB" id="A0AAW1W3D6"/>
<keyword evidence="3" id="KW-1185">Reference proteome</keyword>
<dbReference type="SUPFAM" id="SSF52402">
    <property type="entry name" value="Adenine nucleotide alpha hydrolases-like"/>
    <property type="match status" value="1"/>
</dbReference>
<organism evidence="2 3">
    <name type="scientific">Rubus argutus</name>
    <name type="common">Southern blackberry</name>
    <dbReference type="NCBI Taxonomy" id="59490"/>
    <lineage>
        <taxon>Eukaryota</taxon>
        <taxon>Viridiplantae</taxon>
        <taxon>Streptophyta</taxon>
        <taxon>Embryophyta</taxon>
        <taxon>Tracheophyta</taxon>
        <taxon>Spermatophyta</taxon>
        <taxon>Magnoliopsida</taxon>
        <taxon>eudicotyledons</taxon>
        <taxon>Gunneridae</taxon>
        <taxon>Pentapetalae</taxon>
        <taxon>rosids</taxon>
        <taxon>fabids</taxon>
        <taxon>Rosales</taxon>
        <taxon>Rosaceae</taxon>
        <taxon>Rosoideae</taxon>
        <taxon>Rosoideae incertae sedis</taxon>
        <taxon>Rubus</taxon>
    </lineage>
</organism>
<evidence type="ECO:0000259" key="1">
    <source>
        <dbReference type="Pfam" id="PF03478"/>
    </source>
</evidence>
<feature type="domain" description="KIB1-4 beta-propeller" evidence="1">
    <location>
        <begin position="57"/>
        <end position="153"/>
    </location>
</feature>
<accession>A0AAW1W3D6</accession>
<evidence type="ECO:0000313" key="2">
    <source>
        <dbReference type="EMBL" id="KAK9919441.1"/>
    </source>
</evidence>
<name>A0AAW1W3D6_RUBAR</name>
<comment type="caution">
    <text evidence="2">The sequence shown here is derived from an EMBL/GenBank/DDBJ whole genome shotgun (WGS) entry which is preliminary data.</text>
</comment>
<dbReference type="Gene3D" id="3.40.50.620">
    <property type="entry name" value="HUPs"/>
    <property type="match status" value="1"/>
</dbReference>
<gene>
    <name evidence="2" type="ORF">M0R45_028033</name>
</gene>